<gene>
    <name evidence="3" type="ORF">AQUCO_00700760v1</name>
</gene>
<dbReference type="Gene3D" id="3.30.160.60">
    <property type="entry name" value="Classic Zinc Finger"/>
    <property type="match status" value="1"/>
</dbReference>
<keyword evidence="4" id="KW-1185">Reference proteome</keyword>
<evidence type="ECO:0000313" key="3">
    <source>
        <dbReference type="EMBL" id="PIA56624.1"/>
    </source>
</evidence>
<evidence type="ECO:0000313" key="4">
    <source>
        <dbReference type="Proteomes" id="UP000230069"/>
    </source>
</evidence>
<dbReference type="Proteomes" id="UP000230069">
    <property type="component" value="Unassembled WGS sequence"/>
</dbReference>
<reference evidence="3 4" key="1">
    <citation type="submission" date="2017-09" db="EMBL/GenBank/DDBJ databases">
        <title>WGS assembly of Aquilegia coerulea Goldsmith.</title>
        <authorList>
            <person name="Hodges S."/>
            <person name="Kramer E."/>
            <person name="Nordborg M."/>
            <person name="Tomkins J."/>
            <person name="Borevitz J."/>
            <person name="Derieg N."/>
            <person name="Yan J."/>
            <person name="Mihaltcheva S."/>
            <person name="Hayes R.D."/>
            <person name="Rokhsar D."/>
        </authorList>
    </citation>
    <scope>NUCLEOTIDE SEQUENCE [LARGE SCALE GENOMIC DNA]</scope>
    <source>
        <strain evidence="4">cv. Goldsmith</strain>
    </source>
</reference>
<name>A0A2G5ELI4_AQUCA</name>
<dbReference type="PROSITE" id="PS00028">
    <property type="entry name" value="ZINC_FINGER_C2H2_1"/>
    <property type="match status" value="1"/>
</dbReference>
<dbReference type="InterPro" id="IPR013087">
    <property type="entry name" value="Znf_C2H2_type"/>
</dbReference>
<dbReference type="EMBL" id="KZ305024">
    <property type="protein sequence ID" value="PIA56624.1"/>
    <property type="molecule type" value="Genomic_DNA"/>
</dbReference>
<evidence type="ECO:0000259" key="2">
    <source>
        <dbReference type="PROSITE" id="PS50157"/>
    </source>
</evidence>
<keyword evidence="1" id="KW-0862">Zinc</keyword>
<proteinExistence type="predicted"/>
<dbReference type="InParanoid" id="A0A2G5ELI4"/>
<protein>
    <recommendedName>
        <fullName evidence="2">C2H2-type domain-containing protein</fullName>
    </recommendedName>
</protein>
<keyword evidence="1" id="KW-0863">Zinc-finger</keyword>
<sequence>MEKMYSCLNCADYEGLSLEKMRNHNRRYHKNKKFECCDCGNVFLTENVLLAHKKAKHGFLEKDTSIFCIHCPKPKWFDNAEALENHTKGKHSYHHKFVCGSCWNWFRYVRIRDIHRDNCKALVAEQVERFGGPDI</sequence>
<organism evidence="3 4">
    <name type="scientific">Aquilegia coerulea</name>
    <name type="common">Rocky mountain columbine</name>
    <dbReference type="NCBI Taxonomy" id="218851"/>
    <lineage>
        <taxon>Eukaryota</taxon>
        <taxon>Viridiplantae</taxon>
        <taxon>Streptophyta</taxon>
        <taxon>Embryophyta</taxon>
        <taxon>Tracheophyta</taxon>
        <taxon>Spermatophyta</taxon>
        <taxon>Magnoliopsida</taxon>
        <taxon>Ranunculales</taxon>
        <taxon>Ranunculaceae</taxon>
        <taxon>Thalictroideae</taxon>
        <taxon>Aquilegia</taxon>
    </lineage>
</organism>
<evidence type="ECO:0000256" key="1">
    <source>
        <dbReference type="PROSITE-ProRule" id="PRU00042"/>
    </source>
</evidence>
<feature type="domain" description="C2H2-type" evidence="2">
    <location>
        <begin position="34"/>
        <end position="57"/>
    </location>
</feature>
<accession>A0A2G5ELI4</accession>
<dbReference type="OrthoDB" id="427030at2759"/>
<keyword evidence="1" id="KW-0479">Metal-binding</keyword>
<dbReference type="AlphaFoldDB" id="A0A2G5ELI4"/>
<dbReference type="GO" id="GO:0008270">
    <property type="term" value="F:zinc ion binding"/>
    <property type="evidence" value="ECO:0007669"/>
    <property type="project" value="UniProtKB-KW"/>
</dbReference>
<dbReference type="PROSITE" id="PS50157">
    <property type="entry name" value="ZINC_FINGER_C2H2_2"/>
    <property type="match status" value="1"/>
</dbReference>
<dbReference type="SMART" id="SM00355">
    <property type="entry name" value="ZnF_C2H2"/>
    <property type="match status" value="3"/>
</dbReference>